<proteinExistence type="predicted"/>
<name>A0ABV5ALD1_9BACL</name>
<keyword evidence="2" id="KW-1185">Reference proteome</keyword>
<organism evidence="1 2">
    <name type="scientific">Alicyclobacillus fastidiosus</name>
    <dbReference type="NCBI Taxonomy" id="392011"/>
    <lineage>
        <taxon>Bacteria</taxon>
        <taxon>Bacillati</taxon>
        <taxon>Bacillota</taxon>
        <taxon>Bacilli</taxon>
        <taxon>Bacillales</taxon>
        <taxon>Alicyclobacillaceae</taxon>
        <taxon>Alicyclobacillus</taxon>
    </lineage>
</organism>
<accession>A0ABV5ALD1</accession>
<evidence type="ECO:0000313" key="2">
    <source>
        <dbReference type="Proteomes" id="UP001579974"/>
    </source>
</evidence>
<dbReference type="RefSeq" id="WP_275473385.1">
    <property type="nucleotide sequence ID" value="NZ_CP162940.1"/>
</dbReference>
<sequence length="77" mass="8569">MVGLVQPEMGSLADLSEVGEKDFEQMTIIVHPGQAEEFRQRLKGIAEHNPDFEDIAPLGWAMEQVLGAYERLASGQR</sequence>
<dbReference type="EMBL" id="JBDXSU010000038">
    <property type="protein sequence ID" value="MFB5193088.1"/>
    <property type="molecule type" value="Genomic_DNA"/>
</dbReference>
<comment type="caution">
    <text evidence="1">The sequence shown here is derived from an EMBL/GenBank/DDBJ whole genome shotgun (WGS) entry which is preliminary data.</text>
</comment>
<dbReference type="Proteomes" id="UP001579974">
    <property type="component" value="Unassembled WGS sequence"/>
</dbReference>
<evidence type="ECO:0000313" key="1">
    <source>
        <dbReference type="EMBL" id="MFB5193088.1"/>
    </source>
</evidence>
<gene>
    <name evidence="1" type="ORF">KKP3000_002687</name>
</gene>
<reference evidence="1 2" key="1">
    <citation type="journal article" date="2024" name="Int. J. Mol. Sci.">
        <title>Exploration of Alicyclobacillus spp. Genome in Search of Antibiotic Resistance.</title>
        <authorList>
            <person name="Bucka-Kolendo J."/>
            <person name="Kiousi D.E."/>
            <person name="Dekowska A."/>
            <person name="Mikolajczuk-Szczyrba A."/>
            <person name="Karadedos D.M."/>
            <person name="Michael P."/>
            <person name="Galanis A."/>
            <person name="Sokolowska B."/>
        </authorList>
    </citation>
    <scope>NUCLEOTIDE SEQUENCE [LARGE SCALE GENOMIC DNA]</scope>
    <source>
        <strain evidence="1 2">KKP 3000</strain>
    </source>
</reference>
<protein>
    <submittedName>
        <fullName evidence="1">Uncharacterized protein</fullName>
    </submittedName>
</protein>